<organism evidence="1 2">
    <name type="scientific">Phormidium pseudopriestleyi FRX01</name>
    <dbReference type="NCBI Taxonomy" id="1759528"/>
    <lineage>
        <taxon>Bacteria</taxon>
        <taxon>Bacillati</taxon>
        <taxon>Cyanobacteriota</taxon>
        <taxon>Cyanophyceae</taxon>
        <taxon>Oscillatoriophycideae</taxon>
        <taxon>Oscillatoriales</taxon>
        <taxon>Oscillatoriaceae</taxon>
        <taxon>Phormidium</taxon>
    </lineage>
</organism>
<keyword evidence="2" id="KW-1185">Reference proteome</keyword>
<dbReference type="RefSeq" id="WP_207087750.1">
    <property type="nucleotide sequence ID" value="NZ_JAFLQW010000240.1"/>
</dbReference>
<evidence type="ECO:0000313" key="2">
    <source>
        <dbReference type="Proteomes" id="UP000664844"/>
    </source>
</evidence>
<proteinExistence type="predicted"/>
<feature type="non-terminal residue" evidence="1">
    <location>
        <position position="1"/>
    </location>
</feature>
<evidence type="ECO:0008006" key="3">
    <source>
        <dbReference type="Google" id="ProtNLM"/>
    </source>
</evidence>
<sequence length="103" mass="11627">WCLDACKFHSFAYLKKIGERLCSINLTKIYQISEVTYATIPEIVTSFNQRAIANPRSTRRFVFQAPTYPAHNTDPCQTANAPVLTPFLSDSTNLCLHQPPLLP</sequence>
<comment type="caution">
    <text evidence="1">The sequence shown here is derived from an EMBL/GenBank/DDBJ whole genome shotgun (WGS) entry which is preliminary data.</text>
</comment>
<name>A0ABS3FQ27_9CYAN</name>
<gene>
    <name evidence="1" type="ORF">J0895_08900</name>
</gene>
<dbReference type="EMBL" id="JAFLQW010000240">
    <property type="protein sequence ID" value="MBO0349219.1"/>
    <property type="molecule type" value="Genomic_DNA"/>
</dbReference>
<reference evidence="1 2" key="1">
    <citation type="submission" date="2021-03" db="EMBL/GenBank/DDBJ databases">
        <title>Metabolic Capacity of the Antarctic Cyanobacterium Phormidium pseudopriestleyi that Sustains Oxygenic Photosynthesis in the Presence of Hydrogen Sulfide.</title>
        <authorList>
            <person name="Lumian J.E."/>
            <person name="Jungblut A.D."/>
            <person name="Dillon M.L."/>
            <person name="Hawes I."/>
            <person name="Doran P.T."/>
            <person name="Mackey T.J."/>
            <person name="Dick G.J."/>
            <person name="Grettenberger C.L."/>
            <person name="Sumner D.Y."/>
        </authorList>
    </citation>
    <scope>NUCLEOTIDE SEQUENCE [LARGE SCALE GENOMIC DNA]</scope>
    <source>
        <strain evidence="1 2">FRX01</strain>
    </source>
</reference>
<evidence type="ECO:0000313" key="1">
    <source>
        <dbReference type="EMBL" id="MBO0349219.1"/>
    </source>
</evidence>
<dbReference type="Proteomes" id="UP000664844">
    <property type="component" value="Unassembled WGS sequence"/>
</dbReference>
<protein>
    <recommendedName>
        <fullName evidence="3">Transposase</fullName>
    </recommendedName>
</protein>
<accession>A0ABS3FQ27</accession>